<dbReference type="Pfam" id="PF00005">
    <property type="entry name" value="ABC_tran"/>
    <property type="match status" value="1"/>
</dbReference>
<feature type="transmembrane region" description="Helical" evidence="5">
    <location>
        <begin position="234"/>
        <end position="257"/>
    </location>
</feature>
<feature type="transmembrane region" description="Helical" evidence="5">
    <location>
        <begin position="53"/>
        <end position="75"/>
    </location>
</feature>
<gene>
    <name evidence="8" type="ORF">ACD_2C00138G0001</name>
</gene>
<dbReference type="InterPro" id="IPR027417">
    <property type="entry name" value="P-loop_NTPase"/>
</dbReference>
<dbReference type="InterPro" id="IPR011527">
    <property type="entry name" value="ABC1_TM_dom"/>
</dbReference>
<accession>K2G333</accession>
<feature type="transmembrane region" description="Helical" evidence="5">
    <location>
        <begin position="129"/>
        <end position="148"/>
    </location>
</feature>
<dbReference type="InterPro" id="IPR039421">
    <property type="entry name" value="Type_1_exporter"/>
</dbReference>
<dbReference type="AlphaFoldDB" id="K2G333"/>
<dbReference type="InterPro" id="IPR003439">
    <property type="entry name" value="ABC_transporter-like_ATP-bd"/>
</dbReference>
<keyword evidence="3 5" id="KW-1133">Transmembrane helix</keyword>
<sequence length="569" mass="65658">MKNSILKALKPYALLISLLIIFTLTSDWMSLIIPRVISTAIDSFGMWNFDFNLIALEFLAIAILIFIFTYLQSLLQVYASEKFARDLRSELIWKISTQDYGYIEDSTPEKLLTNLTSDVDAVKTFISQAIASIVSSIFLIIGASTLLLLINWKLALAVLMIIPLIGGTFYFMFKNISSLFTMSQENIDKLNRIITESILGSPLIRILNSQWFEFEKFTWANSDSRKLWLRILKLFASLIPIIILISNSAVLIILLLWGYFVIQGSMSLWDFAAFNSYRMILIFPIIMIWFMSSVISRAEASYERISEVLNVKPKEEANHASGYIDWWIELKDISLRLWEKEILKDISFKIEPKKKIAIIGPTASWKTQLLYLIVRLLHPTSWEIRFGWTDLSLIDRKTISGQVSLVFQDSIIFNLSLRENIAFTSDVSDEDLEKAIKTAEIDDFINSLPNKLDSVISERWTSLSWWQKQRLMLARALATNPKLLLLDDFTARLDMSTERKILENIENNYPELTLVSVTQKIEPIKDYDQIILLMEGEILGTWKHSDLMKTSTEYVQIYNSQQSTNELRS</sequence>
<comment type="subcellular location">
    <subcellularLocation>
        <location evidence="1">Cell membrane</location>
        <topology evidence="1">Multi-pass membrane protein</topology>
    </subcellularLocation>
</comment>
<feature type="transmembrane region" description="Helical" evidence="5">
    <location>
        <begin position="277"/>
        <end position="295"/>
    </location>
</feature>
<dbReference type="GO" id="GO:0005524">
    <property type="term" value="F:ATP binding"/>
    <property type="evidence" value="ECO:0007669"/>
    <property type="project" value="InterPro"/>
</dbReference>
<dbReference type="GO" id="GO:0005886">
    <property type="term" value="C:plasma membrane"/>
    <property type="evidence" value="ECO:0007669"/>
    <property type="project" value="UniProtKB-SubCell"/>
</dbReference>
<dbReference type="PANTHER" id="PTHR43394:SF1">
    <property type="entry name" value="ATP-BINDING CASSETTE SUB-FAMILY B MEMBER 10, MITOCHONDRIAL"/>
    <property type="match status" value="1"/>
</dbReference>
<dbReference type="SUPFAM" id="SSF90123">
    <property type="entry name" value="ABC transporter transmembrane region"/>
    <property type="match status" value="1"/>
</dbReference>
<dbReference type="Pfam" id="PF00664">
    <property type="entry name" value="ABC_membrane"/>
    <property type="match status" value="1"/>
</dbReference>
<evidence type="ECO:0000256" key="2">
    <source>
        <dbReference type="ARBA" id="ARBA00022692"/>
    </source>
</evidence>
<evidence type="ECO:0000256" key="1">
    <source>
        <dbReference type="ARBA" id="ARBA00004651"/>
    </source>
</evidence>
<dbReference type="PROSITE" id="PS50893">
    <property type="entry name" value="ABC_TRANSPORTER_2"/>
    <property type="match status" value="1"/>
</dbReference>
<organism evidence="8">
    <name type="scientific">uncultured bacterium</name>
    <name type="common">gcode 4</name>
    <dbReference type="NCBI Taxonomy" id="1234023"/>
    <lineage>
        <taxon>Bacteria</taxon>
        <taxon>environmental samples</taxon>
    </lineage>
</organism>
<evidence type="ECO:0000313" key="8">
    <source>
        <dbReference type="EMBL" id="EKE29608.1"/>
    </source>
</evidence>
<dbReference type="PROSITE" id="PS50929">
    <property type="entry name" value="ABC_TM1F"/>
    <property type="match status" value="1"/>
</dbReference>
<proteinExistence type="predicted"/>
<keyword evidence="4 5" id="KW-0472">Membrane</keyword>
<dbReference type="CDD" id="cd18548">
    <property type="entry name" value="ABC_6TM_Tm287_like"/>
    <property type="match status" value="1"/>
</dbReference>
<dbReference type="GO" id="GO:0016887">
    <property type="term" value="F:ATP hydrolysis activity"/>
    <property type="evidence" value="ECO:0007669"/>
    <property type="project" value="InterPro"/>
</dbReference>
<protein>
    <recommendedName>
        <fullName evidence="9">ABC transporter ATP-binding protein</fullName>
    </recommendedName>
</protein>
<evidence type="ECO:0000259" key="6">
    <source>
        <dbReference type="PROSITE" id="PS50893"/>
    </source>
</evidence>
<dbReference type="SUPFAM" id="SSF52540">
    <property type="entry name" value="P-loop containing nucleoside triphosphate hydrolases"/>
    <property type="match status" value="1"/>
</dbReference>
<evidence type="ECO:0008006" key="9">
    <source>
        <dbReference type="Google" id="ProtNLM"/>
    </source>
</evidence>
<dbReference type="EMBL" id="AMFJ01000138">
    <property type="protein sequence ID" value="EKE29608.1"/>
    <property type="molecule type" value="Genomic_DNA"/>
</dbReference>
<dbReference type="GO" id="GO:0015421">
    <property type="term" value="F:ABC-type oligopeptide transporter activity"/>
    <property type="evidence" value="ECO:0007669"/>
    <property type="project" value="TreeGrafter"/>
</dbReference>
<comment type="caution">
    <text evidence="8">The sequence shown here is derived from an EMBL/GenBank/DDBJ whole genome shotgun (WGS) entry which is preliminary data.</text>
</comment>
<dbReference type="PANTHER" id="PTHR43394">
    <property type="entry name" value="ATP-DEPENDENT PERMEASE MDL1, MITOCHONDRIAL"/>
    <property type="match status" value="1"/>
</dbReference>
<keyword evidence="2 5" id="KW-0812">Transmembrane</keyword>
<dbReference type="Gene3D" id="1.20.1560.10">
    <property type="entry name" value="ABC transporter type 1, transmembrane domain"/>
    <property type="match status" value="1"/>
</dbReference>
<reference evidence="8" key="1">
    <citation type="journal article" date="2012" name="Science">
        <title>Fermentation, hydrogen, and sulfur metabolism in multiple uncultivated bacterial phyla.</title>
        <authorList>
            <person name="Wrighton K.C."/>
            <person name="Thomas B.C."/>
            <person name="Sharon I."/>
            <person name="Miller C.S."/>
            <person name="Castelle C.J."/>
            <person name="VerBerkmoes N.C."/>
            <person name="Wilkins M.J."/>
            <person name="Hettich R.L."/>
            <person name="Lipton M.S."/>
            <person name="Williams K.H."/>
            <person name="Long P.E."/>
            <person name="Banfield J.F."/>
        </authorList>
    </citation>
    <scope>NUCLEOTIDE SEQUENCE [LARGE SCALE GENOMIC DNA]</scope>
</reference>
<evidence type="ECO:0000256" key="3">
    <source>
        <dbReference type="ARBA" id="ARBA00022989"/>
    </source>
</evidence>
<evidence type="ECO:0000256" key="4">
    <source>
        <dbReference type="ARBA" id="ARBA00023136"/>
    </source>
</evidence>
<feature type="domain" description="ABC transporter" evidence="6">
    <location>
        <begin position="328"/>
        <end position="560"/>
    </location>
</feature>
<feature type="domain" description="ABC transmembrane type-1" evidence="7">
    <location>
        <begin position="18"/>
        <end position="297"/>
    </location>
</feature>
<dbReference type="InterPro" id="IPR036640">
    <property type="entry name" value="ABC1_TM_sf"/>
</dbReference>
<feature type="transmembrane region" description="Helical" evidence="5">
    <location>
        <begin position="12"/>
        <end position="33"/>
    </location>
</feature>
<evidence type="ECO:0000256" key="5">
    <source>
        <dbReference type="SAM" id="Phobius"/>
    </source>
</evidence>
<feature type="transmembrane region" description="Helical" evidence="5">
    <location>
        <begin position="154"/>
        <end position="173"/>
    </location>
</feature>
<evidence type="ECO:0000259" key="7">
    <source>
        <dbReference type="PROSITE" id="PS50929"/>
    </source>
</evidence>
<dbReference type="Gene3D" id="3.40.50.300">
    <property type="entry name" value="P-loop containing nucleotide triphosphate hydrolases"/>
    <property type="match status" value="1"/>
</dbReference>
<name>K2G333_9BACT</name>